<dbReference type="Proteomes" id="UP000244940">
    <property type="component" value="Unassembled WGS sequence"/>
</dbReference>
<dbReference type="Pfam" id="PF01764">
    <property type="entry name" value="Lipase_3"/>
    <property type="match status" value="1"/>
</dbReference>
<evidence type="ECO:0000256" key="1">
    <source>
        <dbReference type="SAM" id="Phobius"/>
    </source>
</evidence>
<dbReference type="RefSeq" id="WP_109532296.1">
    <property type="nucleotide sequence ID" value="NZ_CAXPUO010000065.1"/>
</dbReference>
<keyword evidence="1" id="KW-1133">Transmembrane helix</keyword>
<comment type="caution">
    <text evidence="3">The sequence shown here is derived from an EMBL/GenBank/DDBJ whole genome shotgun (WGS) entry which is preliminary data.</text>
</comment>
<accession>A0A2U2CE96</accession>
<dbReference type="InterPro" id="IPR002921">
    <property type="entry name" value="Fungal_lipase-type"/>
</dbReference>
<protein>
    <recommendedName>
        <fullName evidence="2">Fungal lipase-type domain-containing protein</fullName>
    </recommendedName>
</protein>
<evidence type="ECO:0000259" key="2">
    <source>
        <dbReference type="Pfam" id="PF01764"/>
    </source>
</evidence>
<feature type="transmembrane region" description="Helical" evidence="1">
    <location>
        <begin position="92"/>
        <end position="115"/>
    </location>
</feature>
<dbReference type="AlphaFoldDB" id="A0A2U2CE96"/>
<feature type="domain" description="Fungal lipase-type" evidence="2">
    <location>
        <begin position="215"/>
        <end position="274"/>
    </location>
</feature>
<dbReference type="InterPro" id="IPR029058">
    <property type="entry name" value="AB_hydrolase_fold"/>
</dbReference>
<dbReference type="SUPFAM" id="SSF53474">
    <property type="entry name" value="alpha/beta-Hydrolases"/>
    <property type="match status" value="1"/>
</dbReference>
<organism evidence="3 4">
    <name type="scientific">Pararhodobacter marinus</name>
    <dbReference type="NCBI Taxonomy" id="2184063"/>
    <lineage>
        <taxon>Bacteria</taxon>
        <taxon>Pseudomonadati</taxon>
        <taxon>Pseudomonadota</taxon>
        <taxon>Alphaproteobacteria</taxon>
        <taxon>Rhodobacterales</taxon>
        <taxon>Paracoccaceae</taxon>
        <taxon>Pararhodobacter</taxon>
    </lineage>
</organism>
<dbReference type="EMBL" id="QEYD01000003">
    <property type="protein sequence ID" value="PWE30149.1"/>
    <property type="molecule type" value="Genomic_DNA"/>
</dbReference>
<keyword evidence="1" id="KW-0812">Transmembrane</keyword>
<proteinExistence type="predicted"/>
<dbReference type="GO" id="GO:0006629">
    <property type="term" value="P:lipid metabolic process"/>
    <property type="evidence" value="ECO:0007669"/>
    <property type="project" value="InterPro"/>
</dbReference>
<reference evidence="3 4" key="1">
    <citation type="submission" date="2018-05" db="EMBL/GenBank/DDBJ databases">
        <title>Pararhodobacter marina sp. nov., isolated from deep-sea water of the Indian Ocean.</title>
        <authorList>
            <person name="Lai Q.Sr."/>
            <person name="Liu X."/>
            <person name="Shao Z."/>
        </authorList>
    </citation>
    <scope>NUCLEOTIDE SEQUENCE [LARGE SCALE GENOMIC DNA]</scope>
    <source>
        <strain evidence="3 4">CIC4N-9</strain>
    </source>
</reference>
<feature type="transmembrane region" description="Helical" evidence="1">
    <location>
        <begin position="154"/>
        <end position="178"/>
    </location>
</feature>
<name>A0A2U2CE96_9RHOB</name>
<evidence type="ECO:0000313" key="3">
    <source>
        <dbReference type="EMBL" id="PWE30149.1"/>
    </source>
</evidence>
<keyword evidence="4" id="KW-1185">Reference proteome</keyword>
<gene>
    <name evidence="3" type="ORF">C4N9_05465</name>
</gene>
<sequence length="405" mass="44589">MGDGQARVRRRRVFYVPGYDPFPPRRYREFYRKEGAAQAAISGYDFAMQAETGGGHYVWRVETVIDGQDSEARVEVLVWSDLVQASMRRGILATYLLMLRTLWIFFSTGALGAMIRLRPGPMLTGAWPVGMLSLQMLVALLGLCAVWWGAHALIGGWAGHLAGLVLGAGAMAAILTGFRRLDTKFFAYYMLYDFAQVAAHRGDYGTDLAARLDGFADAVHAALSEGNDEVLIVGHSSGAALAVTLAAAVERRGLPADGARLALLTLGQAIPMQAFLPEATRLRADLNQLAQSEAVAWVDVTAKGDGVCFWLTDPPAVCGVAPEAPVNPLVFSAAFSETVSPEKWRQIRRQFFRLHIQYLACFERPRDYDYFQITAGPVLLADRYRGRMASPQVERRVYSPHRSRA</sequence>
<keyword evidence="1" id="KW-0472">Membrane</keyword>
<dbReference type="GeneID" id="94364327"/>
<dbReference type="Gene3D" id="3.40.50.1820">
    <property type="entry name" value="alpha/beta hydrolase"/>
    <property type="match status" value="1"/>
</dbReference>
<evidence type="ECO:0000313" key="4">
    <source>
        <dbReference type="Proteomes" id="UP000244940"/>
    </source>
</evidence>
<feature type="transmembrane region" description="Helical" evidence="1">
    <location>
        <begin position="127"/>
        <end position="148"/>
    </location>
</feature>
<dbReference type="OrthoDB" id="7257484at2"/>